<reference evidence="5 6" key="1">
    <citation type="submission" date="2022-10" db="EMBL/GenBank/DDBJ databases">
        <title>The complete genomes of actinobacterial strains from the NBC collection.</title>
        <authorList>
            <person name="Joergensen T.S."/>
            <person name="Alvarez Arevalo M."/>
            <person name="Sterndorff E.B."/>
            <person name="Faurdal D."/>
            <person name="Vuksanovic O."/>
            <person name="Mourched A.-S."/>
            <person name="Charusanti P."/>
            <person name="Shaw S."/>
            <person name="Blin K."/>
            <person name="Weber T."/>
        </authorList>
    </citation>
    <scope>NUCLEOTIDE SEQUENCE [LARGE SCALE GENOMIC DNA]</scope>
    <source>
        <strain evidence="5 6">NBC_01413</strain>
    </source>
</reference>
<dbReference type="GO" id="GO:0016787">
    <property type="term" value="F:hydrolase activity"/>
    <property type="evidence" value="ECO:0007669"/>
    <property type="project" value="UniProtKB-KW"/>
</dbReference>
<dbReference type="SUPFAM" id="SSF53474">
    <property type="entry name" value="alpha/beta-Hydrolases"/>
    <property type="match status" value="1"/>
</dbReference>
<sequence>MTSCQLPGCLRMMYAMDRYLDATPSRASRTVAAVMVLTVRRLGSLLPATRAGARIGRSAMHGLRLVMPSWTVARFPVHEPADTDVAVRGEWVNARPEPREPIVYYLHGSAYFSCSPGTHRGLISRVGRACGRPVFAVRYRLAPEHPFPAAHQDAVRGYLWLLDRGHRPADIVVAGDSAGGHLALALVGELARRGLPQPSGLVLFSPLADLTMGLAATKEPALRDPYASATTAHRLIGMYLAGADPTDPRLDVAAGIVPGFPPMLIQVGGLEILQADAEHLAATARRVGVHCDLQVWAGQVHVFQAGYLAVPEAVAALAQVRAFVAALDRADGPPHRTLA</sequence>
<dbReference type="EMBL" id="CP109527">
    <property type="protein sequence ID" value="WTY34843.1"/>
    <property type="molecule type" value="Genomic_DNA"/>
</dbReference>
<proteinExistence type="inferred from homology"/>
<dbReference type="PANTHER" id="PTHR48081">
    <property type="entry name" value="AB HYDROLASE SUPERFAMILY PROTEIN C4A8.06C"/>
    <property type="match status" value="1"/>
</dbReference>
<dbReference type="Gene3D" id="3.40.50.1820">
    <property type="entry name" value="alpha/beta hydrolase"/>
    <property type="match status" value="1"/>
</dbReference>
<evidence type="ECO:0000259" key="4">
    <source>
        <dbReference type="Pfam" id="PF07859"/>
    </source>
</evidence>
<dbReference type="InterPro" id="IPR050300">
    <property type="entry name" value="GDXG_lipolytic_enzyme"/>
</dbReference>
<organism evidence="5 6">
    <name type="scientific">Nocardia salmonicida</name>
    <dbReference type="NCBI Taxonomy" id="53431"/>
    <lineage>
        <taxon>Bacteria</taxon>
        <taxon>Bacillati</taxon>
        <taxon>Actinomycetota</taxon>
        <taxon>Actinomycetes</taxon>
        <taxon>Mycobacteriales</taxon>
        <taxon>Nocardiaceae</taxon>
        <taxon>Nocardia</taxon>
    </lineage>
</organism>
<name>A0ABZ1N4R0_9NOCA</name>
<keyword evidence="2 5" id="KW-0378">Hydrolase</keyword>
<evidence type="ECO:0000313" key="5">
    <source>
        <dbReference type="EMBL" id="WTY34843.1"/>
    </source>
</evidence>
<dbReference type="PANTHER" id="PTHR48081:SF30">
    <property type="entry name" value="ACETYL-HYDROLASE LIPR-RELATED"/>
    <property type="match status" value="1"/>
</dbReference>
<accession>A0ABZ1N4R0</accession>
<protein>
    <submittedName>
        <fullName evidence="5">Alpha/beta hydrolase</fullName>
    </submittedName>
</protein>
<gene>
    <name evidence="5" type="ORF">OG308_26545</name>
</gene>
<dbReference type="Proteomes" id="UP001621418">
    <property type="component" value="Chromosome"/>
</dbReference>
<keyword evidence="6" id="KW-1185">Reference proteome</keyword>
<dbReference type="InterPro" id="IPR033140">
    <property type="entry name" value="Lipase_GDXG_put_SER_AS"/>
</dbReference>
<feature type="active site" evidence="3">
    <location>
        <position position="177"/>
    </location>
</feature>
<feature type="domain" description="Alpha/beta hydrolase fold-3" evidence="4">
    <location>
        <begin position="103"/>
        <end position="304"/>
    </location>
</feature>
<dbReference type="RefSeq" id="WP_405147206.1">
    <property type="nucleotide sequence ID" value="NZ_CP109527.1"/>
</dbReference>
<dbReference type="PROSITE" id="PS01174">
    <property type="entry name" value="LIPASE_GDXG_SER"/>
    <property type="match status" value="1"/>
</dbReference>
<evidence type="ECO:0000256" key="2">
    <source>
        <dbReference type="ARBA" id="ARBA00022801"/>
    </source>
</evidence>
<dbReference type="InterPro" id="IPR013094">
    <property type="entry name" value="AB_hydrolase_3"/>
</dbReference>
<comment type="similarity">
    <text evidence="1">Belongs to the 'GDXG' lipolytic enzyme family.</text>
</comment>
<dbReference type="InterPro" id="IPR029058">
    <property type="entry name" value="AB_hydrolase_fold"/>
</dbReference>
<evidence type="ECO:0000256" key="3">
    <source>
        <dbReference type="PROSITE-ProRule" id="PRU10038"/>
    </source>
</evidence>
<evidence type="ECO:0000256" key="1">
    <source>
        <dbReference type="ARBA" id="ARBA00010515"/>
    </source>
</evidence>
<evidence type="ECO:0000313" key="6">
    <source>
        <dbReference type="Proteomes" id="UP001621418"/>
    </source>
</evidence>
<dbReference type="Pfam" id="PF07859">
    <property type="entry name" value="Abhydrolase_3"/>
    <property type="match status" value="1"/>
</dbReference>